<dbReference type="Proteomes" id="UP001230188">
    <property type="component" value="Unassembled WGS sequence"/>
</dbReference>
<dbReference type="InterPro" id="IPR036770">
    <property type="entry name" value="Ankyrin_rpt-contain_sf"/>
</dbReference>
<proteinExistence type="predicted"/>
<dbReference type="PANTHER" id="PTHR46586">
    <property type="entry name" value="ANKYRIN REPEAT-CONTAINING PROTEIN"/>
    <property type="match status" value="1"/>
</dbReference>
<evidence type="ECO:0000313" key="2">
    <source>
        <dbReference type="Proteomes" id="UP001230188"/>
    </source>
</evidence>
<name>A0AAD7UKV4_9STRA</name>
<keyword evidence="2" id="KW-1185">Reference proteome</keyword>
<dbReference type="Pfam" id="PF13637">
    <property type="entry name" value="Ank_4"/>
    <property type="match status" value="1"/>
</dbReference>
<protein>
    <recommendedName>
        <fullName evidence="3">Ankyrin repeat-containing domain</fullName>
    </recommendedName>
</protein>
<dbReference type="AlphaFoldDB" id="A0AAD7UKV4"/>
<comment type="caution">
    <text evidence="1">The sequence shown here is derived from an EMBL/GenBank/DDBJ whole genome shotgun (WGS) entry which is preliminary data.</text>
</comment>
<organism evidence="1 2">
    <name type="scientific">Chrysophaeum taylorii</name>
    <dbReference type="NCBI Taxonomy" id="2483200"/>
    <lineage>
        <taxon>Eukaryota</taxon>
        <taxon>Sar</taxon>
        <taxon>Stramenopiles</taxon>
        <taxon>Ochrophyta</taxon>
        <taxon>Pelagophyceae</taxon>
        <taxon>Pelagomonadales</taxon>
        <taxon>Pelagomonadaceae</taxon>
        <taxon>Chrysophaeum</taxon>
    </lineage>
</organism>
<evidence type="ECO:0008006" key="3">
    <source>
        <dbReference type="Google" id="ProtNLM"/>
    </source>
</evidence>
<gene>
    <name evidence="1" type="ORF">CTAYLR_009355</name>
</gene>
<dbReference type="PANTHER" id="PTHR46586:SF3">
    <property type="entry name" value="ANKYRIN REPEAT-CONTAINING PROTEIN"/>
    <property type="match status" value="1"/>
</dbReference>
<sequence length="275" mass="30953">MTWSVRRSESGVDVVDHTKMEALKRSALGILIELNAWVMLNCVDDEDCTIELKRAFLHAMVEAGEEWLFGLIEGVSDGALRALAQKRIEEQSHLVEISKLFDKVGIEHHVLELLKLMVPGLGYDPEIDENVRLPRGVRWTKLDTSGARTDLAEFIRLGAINWVGWLLCRTLGLGREVFHVAARHGRLEVLQWARANGYSLNEWTCANAATGGHLEVLKWARANDCPWDEWTCAAAARSGHLELLQWARSNGCPWNKTVCCCEGTDEVRLWALKQA</sequence>
<dbReference type="EMBL" id="JAQMWT010000158">
    <property type="protein sequence ID" value="KAJ8608816.1"/>
    <property type="molecule type" value="Genomic_DNA"/>
</dbReference>
<evidence type="ECO:0000313" key="1">
    <source>
        <dbReference type="EMBL" id="KAJ8608816.1"/>
    </source>
</evidence>
<dbReference type="SUPFAM" id="SSF140860">
    <property type="entry name" value="Pseudo ankyrin repeat-like"/>
    <property type="match status" value="1"/>
</dbReference>
<reference evidence="1" key="1">
    <citation type="submission" date="2023-01" db="EMBL/GenBank/DDBJ databases">
        <title>Metagenome sequencing of chrysophaentin producing Chrysophaeum taylorii.</title>
        <authorList>
            <person name="Davison J."/>
            <person name="Bewley C."/>
        </authorList>
    </citation>
    <scope>NUCLEOTIDE SEQUENCE</scope>
    <source>
        <strain evidence="1">NIES-1699</strain>
    </source>
</reference>
<accession>A0AAD7UKV4</accession>
<dbReference type="Gene3D" id="1.25.40.20">
    <property type="entry name" value="Ankyrin repeat-containing domain"/>
    <property type="match status" value="1"/>
</dbReference>
<dbReference type="InterPro" id="IPR052050">
    <property type="entry name" value="SecEffector_AnkRepeat"/>
</dbReference>
<dbReference type="InterPro" id="IPR002110">
    <property type="entry name" value="Ankyrin_rpt"/>
</dbReference>